<dbReference type="PROSITE" id="PS50103">
    <property type="entry name" value="ZF_C3H1"/>
    <property type="match status" value="3"/>
</dbReference>
<evidence type="ECO:0000256" key="4">
    <source>
        <dbReference type="PROSITE-ProRule" id="PRU00723"/>
    </source>
</evidence>
<dbReference type="OrthoDB" id="410307at2759"/>
<dbReference type="PANTHER" id="PTHR46156">
    <property type="entry name" value="CCCH ZINGC FINGER"/>
    <property type="match status" value="1"/>
</dbReference>
<dbReference type="InterPro" id="IPR036855">
    <property type="entry name" value="Znf_CCCH_sf"/>
</dbReference>
<gene>
    <name evidence="7" type="ORF">CORT_0A02250</name>
</gene>
<dbReference type="eggNOG" id="KOG1492">
    <property type="taxonomic scope" value="Eukaryota"/>
</dbReference>
<evidence type="ECO:0000256" key="5">
    <source>
        <dbReference type="SAM" id="MobiDB-lite"/>
    </source>
</evidence>
<evidence type="ECO:0000256" key="1">
    <source>
        <dbReference type="ARBA" id="ARBA00022723"/>
    </source>
</evidence>
<dbReference type="HOGENOM" id="CLU_605486_0_0_1"/>
<feature type="domain" description="C3H1-type" evidence="6">
    <location>
        <begin position="201"/>
        <end position="229"/>
    </location>
</feature>
<sequence>MSTLATNDSSTQIRTLYKEITLLKKSISEKQTAHSSKKKKKNKVSKPKNSKRSFHNPSLVQNSSAPSSHSPNRGVENGVSNAQPQQQWVVSSDGKSVISARIFRGDLNKLNESSSRLAQEEQMEKARAIAKLKKKLAKYKYKYAMCDRVLINGEKYSVVENGYMLFPLTYYKNAGDDVFWNDHWYKATKSGYYKMQGCSRKKSMEGCRYFTESGFCAKGSNCGYKHDKARIRICPFFLNGSCTNSNCLLNHNLNHHNTPLCYFKMEKRCTNSQCRYSHLAPEYSGDPNYEISICRPFAVGHWCPRGRNCPFLHVWNCPDYDEELNCPRGDTCTLRHLFTLRMQDNISTKPNVYIRDQTLVQEEEEPVPSSSKINVSSYTVDPSVLFATDTSGNYQHYIDQVLFNNKKIEPAPSTSFLIEISSDEECLSESEDESIMVKKEKDYDGNFVEFID</sequence>
<feature type="region of interest" description="Disordered" evidence="5">
    <location>
        <begin position="26"/>
        <end position="92"/>
    </location>
</feature>
<dbReference type="GO" id="GO:0008270">
    <property type="term" value="F:zinc ion binding"/>
    <property type="evidence" value="ECO:0007669"/>
    <property type="project" value="UniProtKB-KW"/>
</dbReference>
<feature type="zinc finger region" description="C3H1-type" evidence="4">
    <location>
        <begin position="233"/>
        <end position="254"/>
    </location>
</feature>
<dbReference type="Proteomes" id="UP000005018">
    <property type="component" value="Chromosome 1"/>
</dbReference>
<evidence type="ECO:0000313" key="8">
    <source>
        <dbReference type="Proteomes" id="UP000005018"/>
    </source>
</evidence>
<dbReference type="SUPFAM" id="SSF90229">
    <property type="entry name" value="CCCH zinc finger"/>
    <property type="match status" value="2"/>
</dbReference>
<keyword evidence="2 4" id="KW-0863">Zinc-finger</keyword>
<keyword evidence="1 4" id="KW-0479">Metal-binding</keyword>
<dbReference type="GeneID" id="14536759"/>
<dbReference type="RefSeq" id="XP_003866056.1">
    <property type="nucleotide sequence ID" value="XM_003866008.1"/>
</dbReference>
<dbReference type="InterPro" id="IPR000571">
    <property type="entry name" value="Znf_CCCH"/>
</dbReference>
<proteinExistence type="predicted"/>
<keyword evidence="8" id="KW-1185">Reference proteome</keyword>
<protein>
    <submittedName>
        <fullName evidence="7">Transcription factor</fullName>
    </submittedName>
</protein>
<feature type="compositionally biased region" description="Polar residues" evidence="5">
    <location>
        <begin position="78"/>
        <end position="92"/>
    </location>
</feature>
<name>H8WVZ2_CANO9</name>
<evidence type="ECO:0000256" key="3">
    <source>
        <dbReference type="ARBA" id="ARBA00022833"/>
    </source>
</evidence>
<feature type="domain" description="C3H1-type" evidence="6">
    <location>
        <begin position="233"/>
        <end position="254"/>
    </location>
</feature>
<feature type="compositionally biased region" description="Polar residues" evidence="5">
    <location>
        <begin position="55"/>
        <end position="71"/>
    </location>
</feature>
<feature type="compositionally biased region" description="Basic residues" evidence="5">
    <location>
        <begin position="35"/>
        <end position="54"/>
    </location>
</feature>
<accession>H8WVZ2</accession>
<keyword evidence="3 4" id="KW-0862">Zinc</keyword>
<dbReference type="Gene3D" id="4.10.1000.10">
    <property type="entry name" value="Zinc finger, CCCH-type"/>
    <property type="match status" value="2"/>
</dbReference>
<dbReference type="PANTHER" id="PTHR46156:SF1">
    <property type="entry name" value="ZINC FINGER CCCH DOMAIN-CONTAINING PROTEIN 3"/>
    <property type="match status" value="1"/>
</dbReference>
<dbReference type="EMBL" id="HE681719">
    <property type="protein sequence ID" value="CCG20616.1"/>
    <property type="molecule type" value="Genomic_DNA"/>
</dbReference>
<organism evidence="7 8">
    <name type="scientific">Candida orthopsilosis (strain 90-125)</name>
    <name type="common">Yeast</name>
    <dbReference type="NCBI Taxonomy" id="1136231"/>
    <lineage>
        <taxon>Eukaryota</taxon>
        <taxon>Fungi</taxon>
        <taxon>Dikarya</taxon>
        <taxon>Ascomycota</taxon>
        <taxon>Saccharomycotina</taxon>
        <taxon>Pichiomycetes</taxon>
        <taxon>Debaryomycetaceae</taxon>
        <taxon>Candida/Lodderomyces clade</taxon>
        <taxon>Candida</taxon>
    </lineage>
</organism>
<dbReference type="Pfam" id="PF14608">
    <property type="entry name" value="zf-CCCH_2"/>
    <property type="match status" value="4"/>
</dbReference>
<dbReference type="SMART" id="SM00356">
    <property type="entry name" value="ZnF_C3H1"/>
    <property type="match status" value="4"/>
</dbReference>
<reference evidence="7 8" key="1">
    <citation type="journal article" date="2012" name="PLoS ONE">
        <title>Sequence and analysis of the genome of the pathogenic yeast Candida orthopsilosis.</title>
        <authorList>
            <person name="Riccombeni A."/>
            <person name="Vidanes G."/>
            <person name="Proux-Wera E."/>
            <person name="Wolfe K.H."/>
            <person name="Butler G."/>
        </authorList>
    </citation>
    <scope>NUCLEOTIDE SEQUENCE [LARGE SCALE GENOMIC DNA]</scope>
    <source>
        <strain evidence="7 8">Co 90-125</strain>
    </source>
</reference>
<dbReference type="KEGG" id="cot:CORT_0A02250"/>
<evidence type="ECO:0000313" key="7">
    <source>
        <dbReference type="EMBL" id="CCG20616.1"/>
    </source>
</evidence>
<feature type="zinc finger region" description="C3H1-type" evidence="4">
    <location>
        <begin position="288"/>
        <end position="316"/>
    </location>
</feature>
<evidence type="ECO:0000259" key="6">
    <source>
        <dbReference type="PROSITE" id="PS50103"/>
    </source>
</evidence>
<dbReference type="AlphaFoldDB" id="H8WVZ2"/>
<evidence type="ECO:0000256" key="2">
    <source>
        <dbReference type="ARBA" id="ARBA00022771"/>
    </source>
</evidence>
<feature type="domain" description="C3H1-type" evidence="6">
    <location>
        <begin position="288"/>
        <end position="316"/>
    </location>
</feature>
<feature type="zinc finger region" description="C3H1-type" evidence="4">
    <location>
        <begin position="201"/>
        <end position="229"/>
    </location>
</feature>